<sequence>MVGLVIQRCISSCESPKAAAKDVVENKLPRLPNQRDPQSHVLGHVATPTHTHGIAHCPGRHEHLLTEAPPTAIKSAWVKACSSQGNNNVLIPKGTYMSGPVLLEGKCNGPITFQLLGLIKAPVDMNSYSWFSFSHVDQLTITGGGAFDGQGQKAWANNNCDKDPNCKLPISVRFDFVTNSVVQGISSINSKAFHMNVLGCKDLKFISVRISAPENSRNTDGIHIGESTGISVAHSIIGTGDDCISIGPGNNNLNIFDVQCGPSHGISIGSLGKYTNEEPVRGVVVQHCTLIGTDNGVRIKTWPDSPKQGIATNLTFDDIIMKNVQNPIIIDQQYCPFGSCNEKKSSLIQISKVKFNNIRGTSASPVAISIICSKTFPCQDVEFSEINLKYNGGDTSSTTTNVKPHVSGQMFPSLLSA</sequence>
<dbReference type="Proteomes" id="UP001417504">
    <property type="component" value="Unassembled WGS sequence"/>
</dbReference>
<evidence type="ECO:0000256" key="1">
    <source>
        <dbReference type="ARBA" id="ARBA00004191"/>
    </source>
</evidence>
<protein>
    <recommendedName>
        <fullName evidence="12">Exopolygalacturonase-like</fullName>
    </recommendedName>
</protein>
<evidence type="ECO:0000256" key="5">
    <source>
        <dbReference type="ARBA" id="ARBA00022801"/>
    </source>
</evidence>
<feature type="active site" evidence="8">
    <location>
        <position position="264"/>
    </location>
</feature>
<keyword evidence="7" id="KW-0961">Cell wall biogenesis/degradation</keyword>
<keyword evidence="4" id="KW-0964">Secreted</keyword>
<dbReference type="InterPro" id="IPR000743">
    <property type="entry name" value="Glyco_hydro_28"/>
</dbReference>
<keyword evidence="6 9" id="KW-0326">Glycosidase</keyword>
<comment type="subcellular location">
    <subcellularLocation>
        <location evidence="1">Secreted</location>
        <location evidence="1">Cell wall</location>
    </subcellularLocation>
</comment>
<evidence type="ECO:0000256" key="4">
    <source>
        <dbReference type="ARBA" id="ARBA00022525"/>
    </source>
</evidence>
<evidence type="ECO:0000256" key="2">
    <source>
        <dbReference type="ARBA" id="ARBA00008834"/>
    </source>
</evidence>
<dbReference type="PROSITE" id="PS00502">
    <property type="entry name" value="POLYGALACTURONASE"/>
    <property type="match status" value="1"/>
</dbReference>
<evidence type="ECO:0000256" key="7">
    <source>
        <dbReference type="ARBA" id="ARBA00023316"/>
    </source>
</evidence>
<dbReference type="GO" id="GO:0005975">
    <property type="term" value="P:carbohydrate metabolic process"/>
    <property type="evidence" value="ECO:0007669"/>
    <property type="project" value="InterPro"/>
</dbReference>
<evidence type="ECO:0000313" key="11">
    <source>
        <dbReference type="Proteomes" id="UP001417504"/>
    </source>
</evidence>
<dbReference type="InterPro" id="IPR006626">
    <property type="entry name" value="PbH1"/>
</dbReference>
<dbReference type="Pfam" id="PF00295">
    <property type="entry name" value="Glyco_hydro_28"/>
    <property type="match status" value="1"/>
</dbReference>
<dbReference type="AlphaFoldDB" id="A0AAP0NZC2"/>
<name>A0AAP0NZC2_9MAGN</name>
<comment type="similarity">
    <text evidence="2 9">Belongs to the glycosyl hydrolase 28 family.</text>
</comment>
<dbReference type="FunFam" id="2.160.20.10:FF:000004">
    <property type="entry name" value="Pectin lyase-like superfamily protein"/>
    <property type="match status" value="1"/>
</dbReference>
<accession>A0AAP0NZC2</accession>
<keyword evidence="3" id="KW-0134">Cell wall</keyword>
<dbReference type="SMART" id="SM00710">
    <property type="entry name" value="PbH1"/>
    <property type="match status" value="4"/>
</dbReference>
<proteinExistence type="inferred from homology"/>
<dbReference type="InterPro" id="IPR011050">
    <property type="entry name" value="Pectin_lyase_fold/virulence"/>
</dbReference>
<organism evidence="10 11">
    <name type="scientific">Stephania japonica</name>
    <dbReference type="NCBI Taxonomy" id="461633"/>
    <lineage>
        <taxon>Eukaryota</taxon>
        <taxon>Viridiplantae</taxon>
        <taxon>Streptophyta</taxon>
        <taxon>Embryophyta</taxon>
        <taxon>Tracheophyta</taxon>
        <taxon>Spermatophyta</taxon>
        <taxon>Magnoliopsida</taxon>
        <taxon>Ranunculales</taxon>
        <taxon>Menispermaceae</taxon>
        <taxon>Menispermoideae</taxon>
        <taxon>Cissampelideae</taxon>
        <taxon>Stephania</taxon>
    </lineage>
</organism>
<evidence type="ECO:0000256" key="3">
    <source>
        <dbReference type="ARBA" id="ARBA00022512"/>
    </source>
</evidence>
<evidence type="ECO:0000256" key="6">
    <source>
        <dbReference type="ARBA" id="ARBA00023295"/>
    </source>
</evidence>
<dbReference type="PANTHER" id="PTHR31375">
    <property type="match status" value="1"/>
</dbReference>
<keyword evidence="11" id="KW-1185">Reference proteome</keyword>
<gene>
    <name evidence="10" type="ORF">Sjap_012852</name>
</gene>
<evidence type="ECO:0000313" key="10">
    <source>
        <dbReference type="EMBL" id="KAK9123250.1"/>
    </source>
</evidence>
<reference evidence="10 11" key="1">
    <citation type="submission" date="2024-01" db="EMBL/GenBank/DDBJ databases">
        <title>Genome assemblies of Stephania.</title>
        <authorList>
            <person name="Yang L."/>
        </authorList>
    </citation>
    <scope>NUCLEOTIDE SEQUENCE [LARGE SCALE GENOMIC DNA]</scope>
    <source>
        <strain evidence="10">QJT</strain>
        <tissue evidence="10">Leaf</tissue>
    </source>
</reference>
<dbReference type="SUPFAM" id="SSF51126">
    <property type="entry name" value="Pectin lyase-like"/>
    <property type="match status" value="1"/>
</dbReference>
<evidence type="ECO:0000256" key="9">
    <source>
        <dbReference type="RuleBase" id="RU361169"/>
    </source>
</evidence>
<keyword evidence="5 9" id="KW-0378">Hydrolase</keyword>
<dbReference type="Gene3D" id="2.160.20.10">
    <property type="entry name" value="Single-stranded right-handed beta-helix, Pectin lyase-like"/>
    <property type="match status" value="1"/>
</dbReference>
<dbReference type="EMBL" id="JBBNAE010000005">
    <property type="protein sequence ID" value="KAK9123250.1"/>
    <property type="molecule type" value="Genomic_DNA"/>
</dbReference>
<comment type="caution">
    <text evidence="10">The sequence shown here is derived from an EMBL/GenBank/DDBJ whole genome shotgun (WGS) entry which is preliminary data.</text>
</comment>
<dbReference type="GO" id="GO:0004650">
    <property type="term" value="F:polygalacturonase activity"/>
    <property type="evidence" value="ECO:0007669"/>
    <property type="project" value="InterPro"/>
</dbReference>
<evidence type="ECO:0008006" key="12">
    <source>
        <dbReference type="Google" id="ProtNLM"/>
    </source>
</evidence>
<evidence type="ECO:0000256" key="8">
    <source>
        <dbReference type="PROSITE-ProRule" id="PRU10052"/>
    </source>
</evidence>
<dbReference type="GO" id="GO:0071555">
    <property type="term" value="P:cell wall organization"/>
    <property type="evidence" value="ECO:0007669"/>
    <property type="project" value="UniProtKB-KW"/>
</dbReference>
<dbReference type="InterPro" id="IPR012334">
    <property type="entry name" value="Pectin_lyas_fold"/>
</dbReference>